<accession>A0ABP0UGQ4</accession>
<dbReference type="Pfam" id="PF05739">
    <property type="entry name" value="SNARE"/>
    <property type="match status" value="1"/>
</dbReference>
<evidence type="ECO:0000313" key="7">
    <source>
        <dbReference type="EMBL" id="CAK9220365.1"/>
    </source>
</evidence>
<dbReference type="SMART" id="SM00397">
    <property type="entry name" value="t_SNARE"/>
    <property type="match status" value="1"/>
</dbReference>
<dbReference type="CDD" id="cd00179">
    <property type="entry name" value="SynN"/>
    <property type="match status" value="1"/>
</dbReference>
<dbReference type="PANTHER" id="PTHR19957">
    <property type="entry name" value="SYNTAXIN"/>
    <property type="match status" value="1"/>
</dbReference>
<name>A0ABP0UGQ4_9BRYO</name>
<dbReference type="Proteomes" id="UP001497512">
    <property type="component" value="Chromosome 3"/>
</dbReference>
<evidence type="ECO:0000256" key="5">
    <source>
        <dbReference type="SAM" id="Phobius"/>
    </source>
</evidence>
<comment type="similarity">
    <text evidence="1 3">Belongs to the syntaxin family.</text>
</comment>
<proteinExistence type="inferred from homology"/>
<dbReference type="InterPro" id="IPR045242">
    <property type="entry name" value="Syntaxin"/>
</dbReference>
<evidence type="ECO:0000256" key="2">
    <source>
        <dbReference type="ARBA" id="ARBA00022927"/>
    </source>
</evidence>
<dbReference type="Pfam" id="PF00804">
    <property type="entry name" value="Syntaxin"/>
    <property type="match status" value="1"/>
</dbReference>
<evidence type="ECO:0000256" key="4">
    <source>
        <dbReference type="SAM" id="Coils"/>
    </source>
</evidence>
<dbReference type="InterPro" id="IPR006012">
    <property type="entry name" value="Syntaxin/epimorphin_CS"/>
</dbReference>
<dbReference type="PROSITE" id="PS00914">
    <property type="entry name" value="SYNTAXIN"/>
    <property type="match status" value="1"/>
</dbReference>
<keyword evidence="5" id="KW-0472">Membrane</keyword>
<dbReference type="InterPro" id="IPR000727">
    <property type="entry name" value="T_SNARE_dom"/>
</dbReference>
<feature type="domain" description="T-SNARE coiled-coil homology" evidence="6">
    <location>
        <begin position="218"/>
        <end position="280"/>
    </location>
</feature>
<evidence type="ECO:0000259" key="6">
    <source>
        <dbReference type="PROSITE" id="PS50192"/>
    </source>
</evidence>
<keyword evidence="2" id="KW-0813">Transport</keyword>
<dbReference type="EMBL" id="OZ019895">
    <property type="protein sequence ID" value="CAK9220365.1"/>
    <property type="molecule type" value="Genomic_DNA"/>
</dbReference>
<protein>
    <recommendedName>
        <fullName evidence="6">t-SNARE coiled-coil homology domain-containing protein</fullName>
    </recommendedName>
</protein>
<keyword evidence="5" id="KW-0812">Transmembrane</keyword>
<dbReference type="Gene3D" id="1.20.5.110">
    <property type="match status" value="1"/>
</dbReference>
<dbReference type="SUPFAM" id="SSF47661">
    <property type="entry name" value="t-snare proteins"/>
    <property type="match status" value="1"/>
</dbReference>
<keyword evidence="2" id="KW-0653">Protein transport</keyword>
<evidence type="ECO:0000256" key="3">
    <source>
        <dbReference type="RuleBase" id="RU003858"/>
    </source>
</evidence>
<dbReference type="PROSITE" id="PS50192">
    <property type="entry name" value="T_SNARE"/>
    <property type="match status" value="1"/>
</dbReference>
<feature type="transmembrane region" description="Helical" evidence="5">
    <location>
        <begin position="291"/>
        <end position="310"/>
    </location>
</feature>
<dbReference type="SMART" id="SM00503">
    <property type="entry name" value="SynN"/>
    <property type="match status" value="1"/>
</dbReference>
<feature type="coiled-coil region" evidence="4">
    <location>
        <begin position="58"/>
        <end position="119"/>
    </location>
</feature>
<reference evidence="7" key="1">
    <citation type="submission" date="2024-02" db="EMBL/GenBank/DDBJ databases">
        <authorList>
            <consortium name="ELIXIR-Norway"/>
            <consortium name="Elixir Norway"/>
        </authorList>
    </citation>
    <scope>NUCLEOTIDE SEQUENCE</scope>
</reference>
<evidence type="ECO:0000256" key="1">
    <source>
        <dbReference type="ARBA" id="ARBA00009063"/>
    </source>
</evidence>
<dbReference type="Gene3D" id="1.20.58.70">
    <property type="match status" value="1"/>
</dbReference>
<sequence length="317" mass="36158">MNDLMSQSFAKARNYVDLKKETFRGGDLEAGEGMEMASMGGGEPQQDMTRFFEEVGVIKGEMERVKQSLAKIQAANEETKTVHRAQAMKALRERMDEDIRQVTKIAKSIKAKLEDLDRANIANRSKKGCEEGTSTDRTRTSITGSLRKKLKDLMGEFQSLRQRIMGDYRETVERRYYTVTGQQPDEETIENIIETGKSESFLQQAIQDQGRGQIIETIREIQERHDAVKDIEKNLLELHQIFMDMAVLVEAQGEQLNDIEQQVNKASSYIQRGTTQLVVAKQHQRNTRKCVFIAILLLVIIFLIILLSVLKSTNVIK</sequence>
<keyword evidence="4" id="KW-0175">Coiled coil</keyword>
<evidence type="ECO:0000313" key="8">
    <source>
        <dbReference type="Proteomes" id="UP001497512"/>
    </source>
</evidence>
<keyword evidence="5" id="KW-1133">Transmembrane helix</keyword>
<keyword evidence="8" id="KW-1185">Reference proteome</keyword>
<dbReference type="PANTHER" id="PTHR19957:SF251">
    <property type="entry name" value="SYNTAXIN-RELATED PROTEIN KNOLLE"/>
    <property type="match status" value="1"/>
</dbReference>
<organism evidence="7 8">
    <name type="scientific">Sphagnum troendelagicum</name>
    <dbReference type="NCBI Taxonomy" id="128251"/>
    <lineage>
        <taxon>Eukaryota</taxon>
        <taxon>Viridiplantae</taxon>
        <taxon>Streptophyta</taxon>
        <taxon>Embryophyta</taxon>
        <taxon>Bryophyta</taxon>
        <taxon>Sphagnophytina</taxon>
        <taxon>Sphagnopsida</taxon>
        <taxon>Sphagnales</taxon>
        <taxon>Sphagnaceae</taxon>
        <taxon>Sphagnum</taxon>
    </lineage>
</organism>
<dbReference type="InterPro" id="IPR010989">
    <property type="entry name" value="SNARE"/>
</dbReference>
<dbReference type="CDD" id="cd15848">
    <property type="entry name" value="SNARE_syntaxin1-like"/>
    <property type="match status" value="1"/>
</dbReference>
<gene>
    <name evidence="7" type="ORF">CSSPTR1EN2_LOCUS15420</name>
</gene>
<dbReference type="InterPro" id="IPR006011">
    <property type="entry name" value="Syntaxin_N"/>
</dbReference>